<evidence type="ECO:0008006" key="2">
    <source>
        <dbReference type="Google" id="ProtNLM"/>
    </source>
</evidence>
<gene>
    <name evidence="1" type="ORF">METZ01_LOCUS107213</name>
</gene>
<evidence type="ECO:0000313" key="1">
    <source>
        <dbReference type="EMBL" id="SVA54359.1"/>
    </source>
</evidence>
<reference evidence="1" key="1">
    <citation type="submission" date="2018-05" db="EMBL/GenBank/DDBJ databases">
        <authorList>
            <person name="Lanie J.A."/>
            <person name="Ng W.-L."/>
            <person name="Kazmierczak K.M."/>
            <person name="Andrzejewski T.M."/>
            <person name="Davidsen T.M."/>
            <person name="Wayne K.J."/>
            <person name="Tettelin H."/>
            <person name="Glass J.I."/>
            <person name="Rusch D."/>
            <person name="Podicherti R."/>
            <person name="Tsui H.-C.T."/>
            <person name="Winkler M.E."/>
        </authorList>
    </citation>
    <scope>NUCLEOTIDE SEQUENCE</scope>
</reference>
<accession>A0A381WPB0</accession>
<dbReference type="AlphaFoldDB" id="A0A381WPB0"/>
<proteinExistence type="predicted"/>
<name>A0A381WPB0_9ZZZZ</name>
<dbReference type="EMBL" id="UINC01012447">
    <property type="protein sequence ID" value="SVA54359.1"/>
    <property type="molecule type" value="Genomic_DNA"/>
</dbReference>
<sequence>MKKKFRNYPTLIGITLVVLLICGCSKKDESKTKQIKPVAAIPVENFSNLDVCGCNKQANIILDGSIALRKKFMDIKTLKENKNAIQQIRTRAKNWTSLMSACFMNHGANMWVPSECNNVEIIEEKKDILYDLGIQIVQGEKMRL</sequence>
<protein>
    <recommendedName>
        <fullName evidence="2">Lipoprotein</fullName>
    </recommendedName>
</protein>
<dbReference type="PROSITE" id="PS51257">
    <property type="entry name" value="PROKAR_LIPOPROTEIN"/>
    <property type="match status" value="1"/>
</dbReference>
<organism evidence="1">
    <name type="scientific">marine metagenome</name>
    <dbReference type="NCBI Taxonomy" id="408172"/>
    <lineage>
        <taxon>unclassified sequences</taxon>
        <taxon>metagenomes</taxon>
        <taxon>ecological metagenomes</taxon>
    </lineage>
</organism>